<evidence type="ECO:0000313" key="4">
    <source>
        <dbReference type="Proteomes" id="UP001196136"/>
    </source>
</evidence>
<organism evidence="3 4">
    <name type="scientific">Flagellimonas abyssi</name>
    <dbReference type="NCBI Taxonomy" id="2864871"/>
    <lineage>
        <taxon>Bacteria</taxon>
        <taxon>Pseudomonadati</taxon>
        <taxon>Bacteroidota</taxon>
        <taxon>Flavobacteriia</taxon>
        <taxon>Flavobacteriales</taxon>
        <taxon>Flavobacteriaceae</taxon>
        <taxon>Flagellimonas</taxon>
    </lineage>
</organism>
<dbReference type="Pfam" id="PF00589">
    <property type="entry name" value="Phage_integrase"/>
    <property type="match status" value="1"/>
</dbReference>
<feature type="domain" description="Tyr recombinase" evidence="2">
    <location>
        <begin position="1"/>
        <end position="80"/>
    </location>
</feature>
<protein>
    <submittedName>
        <fullName evidence="3">Tyrosine-type recombinase/integrase</fullName>
    </submittedName>
</protein>
<evidence type="ECO:0000259" key="2">
    <source>
        <dbReference type="PROSITE" id="PS51898"/>
    </source>
</evidence>
<evidence type="ECO:0000313" key="3">
    <source>
        <dbReference type="EMBL" id="MBW8201891.1"/>
    </source>
</evidence>
<keyword evidence="4" id="KW-1185">Reference proteome</keyword>
<dbReference type="InterPro" id="IPR013762">
    <property type="entry name" value="Integrase-like_cat_sf"/>
</dbReference>
<sequence length="100" mass="11216">SFPAKVVYYVRCFHLKDIAQGLGIEKRLTFHSARHTFATTVTLSNGVPIATVSKLLGHTKITTTQIYARVLEDKISADMEGLRTVLKEGKTNKEKRILGW</sequence>
<evidence type="ECO:0000256" key="1">
    <source>
        <dbReference type="ARBA" id="ARBA00023172"/>
    </source>
</evidence>
<comment type="caution">
    <text evidence="3">The sequence shown here is derived from an EMBL/GenBank/DDBJ whole genome shotgun (WGS) entry which is preliminary data.</text>
</comment>
<proteinExistence type="predicted"/>
<accession>A0ABS7EW96</accession>
<dbReference type="Proteomes" id="UP001196136">
    <property type="component" value="Unassembled WGS sequence"/>
</dbReference>
<dbReference type="EMBL" id="JAHZSV010000054">
    <property type="protein sequence ID" value="MBW8201891.1"/>
    <property type="molecule type" value="Genomic_DNA"/>
</dbReference>
<reference evidence="3 4" key="1">
    <citation type="submission" date="2021-08" db="EMBL/GenBank/DDBJ databases">
        <title>Muricauda profundi sp. nov., a marine bacterium isolated from deep seawater of the Mariana Trench.</title>
        <authorList>
            <person name="Wei Y."/>
        </authorList>
    </citation>
    <scope>NUCLEOTIDE SEQUENCE [LARGE SCALE GENOMIC DNA]</scope>
    <source>
        <strain evidence="3 4">W52</strain>
    </source>
</reference>
<gene>
    <name evidence="3" type="ORF">K1F36_18870</name>
</gene>
<name>A0ABS7EW96_9FLAO</name>
<feature type="non-terminal residue" evidence="3">
    <location>
        <position position="1"/>
    </location>
</feature>
<dbReference type="Gene3D" id="1.10.443.10">
    <property type="entry name" value="Intergrase catalytic core"/>
    <property type="match status" value="1"/>
</dbReference>
<dbReference type="SUPFAM" id="SSF56349">
    <property type="entry name" value="DNA breaking-rejoining enzymes"/>
    <property type="match status" value="1"/>
</dbReference>
<dbReference type="InterPro" id="IPR011010">
    <property type="entry name" value="DNA_brk_join_enz"/>
</dbReference>
<dbReference type="RefSeq" id="WP_220115178.1">
    <property type="nucleotide sequence ID" value="NZ_JAHZSV010000054.1"/>
</dbReference>
<dbReference type="PROSITE" id="PS51898">
    <property type="entry name" value="TYR_RECOMBINASE"/>
    <property type="match status" value="1"/>
</dbReference>
<keyword evidence="1" id="KW-0233">DNA recombination</keyword>
<dbReference type="InterPro" id="IPR002104">
    <property type="entry name" value="Integrase_catalytic"/>
</dbReference>